<comment type="subcellular location">
    <subcellularLocation>
        <location evidence="2 9">Cytoplasm</location>
    </subcellularLocation>
</comment>
<dbReference type="SUPFAM" id="SSF55481">
    <property type="entry name" value="N-terminal domain of eukaryotic peptide chain release factor subunit 1, ERF1"/>
    <property type="match status" value="1"/>
</dbReference>
<sequence length="418" mass="47899">MMLMSHKSAEMYELKKKVEELKKYRGRATELVSLYIPAGYDINKVMQQLREEYGTAQNIKSKSTRKNVLGALERAMQHLKLYRKTPENGLALFVGNVSEQEGVSDIRLWAIVPPEPLKVRLYRCDQTFVTEPLEEMLRVKDAYGLITVEKNEATIGLLRGKRIEVIDELTSNVPGKTRAGGQSARRYERIREQETHEFMKRIGEHANKAFLPLLEKGELRGIIIGGPGPTKEEFVEGDYLHHELRKKVIGVVDISYHGEYGLRELVEKASDILRDHEAVKERKLIQDFFKHLVKDTGMITYGEKEVRQALELGAVDTLLISEGYDKVRVRAKCNNCGWSEEKTMSEQEFHVYKKKLTHCPKCGSQNITFEKWDVAEELIKMAEEAGSNVEIISLDTEEGQQFYKAFGGLGAFLRYKIH</sequence>
<dbReference type="InterPro" id="IPR020918">
    <property type="entry name" value="Peptide_chain-rel_aRF1"/>
</dbReference>
<dbReference type="InterPro" id="IPR005142">
    <property type="entry name" value="eRF1_3"/>
</dbReference>
<evidence type="ECO:0000256" key="8">
    <source>
        <dbReference type="ARBA" id="ARBA00031168"/>
    </source>
</evidence>
<evidence type="ECO:0000256" key="3">
    <source>
        <dbReference type="ARBA" id="ARBA00005326"/>
    </source>
</evidence>
<proteinExistence type="inferred from homology"/>
<dbReference type="KEGG" id="tga:TGAM_0692"/>
<dbReference type="GO" id="GO:0005737">
    <property type="term" value="C:cytoplasm"/>
    <property type="evidence" value="ECO:0007669"/>
    <property type="project" value="UniProtKB-SubCell"/>
</dbReference>
<keyword evidence="7 9" id="KW-0648">Protein biosynthesis</keyword>
<dbReference type="STRING" id="593117.TGAM_0692"/>
<dbReference type="EMBL" id="CP001398">
    <property type="protein sequence ID" value="ACS33194.1"/>
    <property type="molecule type" value="Genomic_DNA"/>
</dbReference>
<reference evidence="11 12" key="1">
    <citation type="journal article" date="2007" name="Genome Biol.">
        <title>Genome analysis and genome-wide proteomics of Thermococcus gammatolerans, the most radioresistant organism known amongst the Archaea.</title>
        <authorList>
            <person name="Zivanovic Y."/>
            <person name="Armengaud J."/>
            <person name="Lagorce A."/>
            <person name="Leplat C."/>
            <person name="Guerin P."/>
            <person name="Dutertre M."/>
            <person name="Anthouard V."/>
            <person name="Forterre P."/>
            <person name="Wincker P."/>
            <person name="Confalonieri F."/>
        </authorList>
    </citation>
    <scope>NUCLEOTIDE SEQUENCE [LARGE SCALE GENOMIC DNA]</scope>
    <source>
        <strain evidence="12">DSM 15229 / JCM 11827 / EJ3</strain>
    </source>
</reference>
<dbReference type="HOGENOM" id="CLU_035759_3_0_2"/>
<dbReference type="InterPro" id="IPR024049">
    <property type="entry name" value="eRF1_1_sf"/>
</dbReference>
<feature type="domain" description="eRF1/Pelota-like N-terminal" evidence="10">
    <location>
        <begin position="4"/>
        <end position="138"/>
    </location>
</feature>
<name>C5A4N2_THEGJ</name>
<dbReference type="Gene3D" id="3.30.420.60">
    <property type="entry name" value="eRF1 domain 2"/>
    <property type="match status" value="1"/>
</dbReference>
<evidence type="ECO:0000313" key="12">
    <source>
        <dbReference type="Proteomes" id="UP000001488"/>
    </source>
</evidence>
<dbReference type="Gene3D" id="3.30.1330.30">
    <property type="match status" value="1"/>
</dbReference>
<dbReference type="AlphaFoldDB" id="C5A4N2"/>
<dbReference type="FunFam" id="3.30.960.10:FF:000003">
    <property type="entry name" value="Peptide chain release factor subunit 1"/>
    <property type="match status" value="1"/>
</dbReference>
<evidence type="ECO:0000256" key="9">
    <source>
        <dbReference type="HAMAP-Rule" id="MF_00424"/>
    </source>
</evidence>
<accession>C5A4N2</accession>
<dbReference type="Gene3D" id="3.30.960.10">
    <property type="entry name" value="eRF1 domain 1"/>
    <property type="match status" value="1"/>
</dbReference>
<dbReference type="FunFam" id="3.30.1330.30:FF:000032">
    <property type="entry name" value="Eukaryotic peptide chain release factor subunit 1"/>
    <property type="match status" value="1"/>
</dbReference>
<dbReference type="Pfam" id="PF03465">
    <property type="entry name" value="eRF1_3"/>
    <property type="match status" value="1"/>
</dbReference>
<dbReference type="SMART" id="SM01194">
    <property type="entry name" value="eRF1_1"/>
    <property type="match status" value="1"/>
</dbReference>
<dbReference type="Pfam" id="PF03463">
    <property type="entry name" value="eRF1_1"/>
    <property type="match status" value="1"/>
</dbReference>
<evidence type="ECO:0000256" key="5">
    <source>
        <dbReference type="ARBA" id="ARBA00019723"/>
    </source>
</evidence>
<evidence type="ECO:0000256" key="7">
    <source>
        <dbReference type="ARBA" id="ARBA00022917"/>
    </source>
</evidence>
<dbReference type="InterPro" id="IPR029064">
    <property type="entry name" value="Ribosomal_eL30-like_sf"/>
</dbReference>
<dbReference type="PATRIC" id="fig|593117.10.peg.692"/>
<dbReference type="FunFam" id="3.30.420.60:FF:000003">
    <property type="entry name" value="Peptide chain release factor subunit 1"/>
    <property type="match status" value="1"/>
</dbReference>
<dbReference type="InterPro" id="IPR042226">
    <property type="entry name" value="eFR1_2_sf"/>
</dbReference>
<evidence type="ECO:0000313" key="11">
    <source>
        <dbReference type="EMBL" id="ACS33194.1"/>
    </source>
</evidence>
<dbReference type="SUPFAM" id="SSF53137">
    <property type="entry name" value="Translational machinery components"/>
    <property type="match status" value="1"/>
</dbReference>
<evidence type="ECO:0000256" key="4">
    <source>
        <dbReference type="ARBA" id="ARBA00011520"/>
    </source>
</evidence>
<keyword evidence="12" id="KW-1185">Reference proteome</keyword>
<dbReference type="GO" id="GO:0016149">
    <property type="term" value="F:translation release factor activity, codon specific"/>
    <property type="evidence" value="ECO:0007669"/>
    <property type="project" value="UniProtKB-UniRule"/>
</dbReference>
<dbReference type="PaxDb" id="593117-TGAM_0692"/>
<evidence type="ECO:0000256" key="1">
    <source>
        <dbReference type="ARBA" id="ARBA00002832"/>
    </source>
</evidence>
<comment type="subunit">
    <text evidence="4 9">Heterodimer of two subunits, one of which binds GTP.</text>
</comment>
<dbReference type="Pfam" id="PF03464">
    <property type="entry name" value="eRF1_2"/>
    <property type="match status" value="1"/>
</dbReference>
<dbReference type="Proteomes" id="UP000001488">
    <property type="component" value="Chromosome"/>
</dbReference>
<dbReference type="InterPro" id="IPR004403">
    <property type="entry name" value="Peptide_chain-rel_eRF1/aRF1"/>
</dbReference>
<organism evidence="11 12">
    <name type="scientific">Thermococcus gammatolerans (strain DSM 15229 / JCM 11827 / EJ3)</name>
    <dbReference type="NCBI Taxonomy" id="593117"/>
    <lineage>
        <taxon>Archaea</taxon>
        <taxon>Methanobacteriati</taxon>
        <taxon>Methanobacteriota</taxon>
        <taxon>Thermococci</taxon>
        <taxon>Thermococcales</taxon>
        <taxon>Thermococcaceae</taxon>
        <taxon>Thermococcus</taxon>
    </lineage>
</organism>
<dbReference type="NCBIfam" id="TIGR03676">
    <property type="entry name" value="aRF1_eRF1"/>
    <property type="match status" value="1"/>
</dbReference>
<gene>
    <name evidence="11" type="primary">eRF1</name>
    <name evidence="9" type="synonym">prf1</name>
    <name evidence="11" type="ordered locus">TGAM_0692</name>
</gene>
<dbReference type="eggNOG" id="arCOG01742">
    <property type="taxonomic scope" value="Archaea"/>
</dbReference>
<dbReference type="SUPFAM" id="SSF55315">
    <property type="entry name" value="L30e-like"/>
    <property type="match status" value="1"/>
</dbReference>
<evidence type="ECO:0000259" key="10">
    <source>
        <dbReference type="SMART" id="SM01194"/>
    </source>
</evidence>
<evidence type="ECO:0000256" key="2">
    <source>
        <dbReference type="ARBA" id="ARBA00004496"/>
    </source>
</evidence>
<dbReference type="InterPro" id="IPR005140">
    <property type="entry name" value="eRF1_Pelota-like_N"/>
</dbReference>
<dbReference type="InterPro" id="IPR005141">
    <property type="entry name" value="eRF1_2"/>
</dbReference>
<comment type="function">
    <text evidence="1 9">Directs the termination of nascent peptide synthesis (translation) in response to the termination codons UAA, UAG and UGA.</text>
</comment>
<dbReference type="PANTHER" id="PTHR10113">
    <property type="entry name" value="PEPTIDE CHAIN RELEASE FACTOR SUBUNIT 1"/>
    <property type="match status" value="1"/>
</dbReference>
<keyword evidence="6 9" id="KW-0963">Cytoplasm</keyword>
<protein>
    <recommendedName>
        <fullName evidence="5 9">Peptide chain release factor subunit 1</fullName>
    </recommendedName>
    <alternativeName>
        <fullName evidence="8 9">Translation termination factor aRF1</fullName>
    </alternativeName>
</protein>
<comment type="similarity">
    <text evidence="3 9">Belongs to the eukaryotic release factor 1 family.</text>
</comment>
<dbReference type="HAMAP" id="MF_00424">
    <property type="entry name" value="Rel_fact_arch_1"/>
    <property type="match status" value="1"/>
</dbReference>
<evidence type="ECO:0000256" key="6">
    <source>
        <dbReference type="ARBA" id="ARBA00022490"/>
    </source>
</evidence>